<feature type="domain" description="Glycosyltransferase 2-like" evidence="1">
    <location>
        <begin position="4"/>
        <end position="154"/>
    </location>
</feature>
<reference evidence="2 3" key="1">
    <citation type="submission" date="2024-09" db="EMBL/GenBank/DDBJ databases">
        <authorList>
            <person name="Sun Q."/>
            <person name="Mori K."/>
        </authorList>
    </citation>
    <scope>NUCLEOTIDE SEQUENCE [LARGE SCALE GENOMIC DNA]</scope>
    <source>
        <strain evidence="2 3">CECT 7955</strain>
    </source>
</reference>
<protein>
    <submittedName>
        <fullName evidence="2">Glycosyltransferase family 2 protein</fullName>
    </submittedName>
</protein>
<evidence type="ECO:0000313" key="3">
    <source>
        <dbReference type="Proteomes" id="UP001589607"/>
    </source>
</evidence>
<name>A0ABV5GJ54_9FLAO</name>
<organism evidence="2 3">
    <name type="scientific">Flavobacterium jumunjinense</name>
    <dbReference type="NCBI Taxonomy" id="998845"/>
    <lineage>
        <taxon>Bacteria</taxon>
        <taxon>Pseudomonadati</taxon>
        <taxon>Bacteroidota</taxon>
        <taxon>Flavobacteriia</taxon>
        <taxon>Flavobacteriales</taxon>
        <taxon>Flavobacteriaceae</taxon>
        <taxon>Flavobacterium</taxon>
    </lineage>
</organism>
<dbReference type="Pfam" id="PF00535">
    <property type="entry name" value="Glycos_transf_2"/>
    <property type="match status" value="1"/>
</dbReference>
<dbReference type="Proteomes" id="UP001589607">
    <property type="component" value="Unassembled WGS sequence"/>
</dbReference>
<sequence>MKLSVALITYNHEKYIREALDSILMQITDFDFEIIIGDDFSTDTTPNICCEYASKYPNVKYESYKPNGGISSNWIKTISRCKGDYIALLEGDDFWTSSDKLQMQVDFLDTNKQYVFCYHGFDIKYQDNSRVYNNFRNKLNAEKKQIKFQDSMQICYTQTLTVVFRKGSYNLHLLEGLSVCDRYFYQLLLLNSSGFYLDNIMGSYRIHSSQVTFVQKKSDKSKFIDNIVFWERLLYLEISRPQRDILYLSLTKSYFNIYVHHSEGIFNNYLKRGLLFYIKSFWSKENVKNRVTLLAILLFIKEKNIK</sequence>
<gene>
    <name evidence="2" type="ORF">ACFFVF_02630</name>
</gene>
<dbReference type="PANTHER" id="PTHR22916">
    <property type="entry name" value="GLYCOSYLTRANSFERASE"/>
    <property type="match status" value="1"/>
</dbReference>
<keyword evidence="3" id="KW-1185">Reference proteome</keyword>
<proteinExistence type="predicted"/>
<dbReference type="EMBL" id="JBHMEY010000006">
    <property type="protein sequence ID" value="MFB9095398.1"/>
    <property type="molecule type" value="Genomic_DNA"/>
</dbReference>
<comment type="caution">
    <text evidence="2">The sequence shown here is derived from an EMBL/GenBank/DDBJ whole genome shotgun (WGS) entry which is preliminary data.</text>
</comment>
<evidence type="ECO:0000259" key="1">
    <source>
        <dbReference type="Pfam" id="PF00535"/>
    </source>
</evidence>
<dbReference type="InterPro" id="IPR001173">
    <property type="entry name" value="Glyco_trans_2-like"/>
</dbReference>
<dbReference type="RefSeq" id="WP_236456964.1">
    <property type="nucleotide sequence ID" value="NZ_CBCSGE010000010.1"/>
</dbReference>
<accession>A0ABV5GJ54</accession>
<dbReference type="PANTHER" id="PTHR22916:SF3">
    <property type="entry name" value="UDP-GLCNAC:BETAGAL BETA-1,3-N-ACETYLGLUCOSAMINYLTRANSFERASE-LIKE PROTEIN 1"/>
    <property type="match status" value="1"/>
</dbReference>
<dbReference type="SUPFAM" id="SSF53448">
    <property type="entry name" value="Nucleotide-diphospho-sugar transferases"/>
    <property type="match status" value="1"/>
</dbReference>
<dbReference type="Gene3D" id="3.90.550.10">
    <property type="entry name" value="Spore Coat Polysaccharide Biosynthesis Protein SpsA, Chain A"/>
    <property type="match status" value="1"/>
</dbReference>
<evidence type="ECO:0000313" key="2">
    <source>
        <dbReference type="EMBL" id="MFB9095398.1"/>
    </source>
</evidence>
<dbReference type="InterPro" id="IPR029044">
    <property type="entry name" value="Nucleotide-diphossugar_trans"/>
</dbReference>